<dbReference type="Gene3D" id="3.30.565.10">
    <property type="entry name" value="Histidine kinase-like ATPase, C-terminal domain"/>
    <property type="match status" value="1"/>
</dbReference>
<evidence type="ECO:0000256" key="12">
    <source>
        <dbReference type="ARBA" id="ARBA00023012"/>
    </source>
</evidence>
<keyword evidence="9" id="KW-0418">Kinase</keyword>
<evidence type="ECO:0000256" key="14">
    <source>
        <dbReference type="SAM" id="Coils"/>
    </source>
</evidence>
<dbReference type="SUPFAM" id="SSF47384">
    <property type="entry name" value="Homodimeric domain of signal transducing histidine kinase"/>
    <property type="match status" value="1"/>
</dbReference>
<evidence type="ECO:0000256" key="13">
    <source>
        <dbReference type="ARBA" id="ARBA00023136"/>
    </source>
</evidence>
<dbReference type="CDD" id="cd06225">
    <property type="entry name" value="HAMP"/>
    <property type="match status" value="1"/>
</dbReference>
<evidence type="ECO:0000256" key="3">
    <source>
        <dbReference type="ARBA" id="ARBA00012438"/>
    </source>
</evidence>
<feature type="domain" description="Histidine kinase" evidence="16">
    <location>
        <begin position="275"/>
        <end position="492"/>
    </location>
</feature>
<evidence type="ECO:0000256" key="15">
    <source>
        <dbReference type="SAM" id="Phobius"/>
    </source>
</evidence>
<evidence type="ECO:0000256" key="4">
    <source>
        <dbReference type="ARBA" id="ARBA00022475"/>
    </source>
</evidence>
<evidence type="ECO:0000256" key="8">
    <source>
        <dbReference type="ARBA" id="ARBA00022741"/>
    </source>
</evidence>
<dbReference type="InterPro" id="IPR003661">
    <property type="entry name" value="HisK_dim/P_dom"/>
</dbReference>
<dbReference type="Proteomes" id="UP000460318">
    <property type="component" value="Unassembled WGS sequence"/>
</dbReference>
<evidence type="ECO:0000313" key="19">
    <source>
        <dbReference type="Proteomes" id="UP000460318"/>
    </source>
</evidence>
<dbReference type="InterPro" id="IPR003594">
    <property type="entry name" value="HATPase_dom"/>
</dbReference>
<dbReference type="Pfam" id="PF00672">
    <property type="entry name" value="HAMP"/>
    <property type="match status" value="1"/>
</dbReference>
<organism evidence="18 19">
    <name type="scientific">Paenibacillus dendrobii</name>
    <dbReference type="NCBI Taxonomy" id="2691084"/>
    <lineage>
        <taxon>Bacteria</taxon>
        <taxon>Bacillati</taxon>
        <taxon>Bacillota</taxon>
        <taxon>Bacilli</taxon>
        <taxon>Bacillales</taxon>
        <taxon>Paenibacillaceae</taxon>
        <taxon>Paenibacillus</taxon>
    </lineage>
</organism>
<feature type="domain" description="HAMP" evidence="17">
    <location>
        <begin position="208"/>
        <end position="260"/>
    </location>
</feature>
<comment type="catalytic activity">
    <reaction evidence="1">
        <text>ATP + protein L-histidine = ADP + protein N-phospho-L-histidine.</text>
        <dbReference type="EC" id="2.7.13.3"/>
    </reaction>
</comment>
<gene>
    <name evidence="18" type="ORF">GRF59_06150</name>
</gene>
<keyword evidence="12" id="KW-0902">Two-component regulatory system</keyword>
<dbReference type="SMART" id="SM00304">
    <property type="entry name" value="HAMP"/>
    <property type="match status" value="1"/>
</dbReference>
<dbReference type="EC" id="2.7.13.3" evidence="3"/>
<keyword evidence="7 15" id="KW-0812">Transmembrane</keyword>
<sequence>MGGWIQMGKIGIVERLPLKKQFILTFVWIMLLSVICSVITIGIGLFWLSRSTWIQPANTYENQLPEIAEYVRSQHSTIMNPESRADLEKRIPAEGIRYQVVDMDGKPIYGTLPGQQIQGREVLIDKLNKTVSADASLGFGGRFLKIVPVTTEEGDWEGAILFQYKLEVSGKSGSGFNWVNLACILIFVVSPFLYIAIFTYLFAAKFGRRMAKPVHELIEASQRIRDQDLDFTVSYKADNELGLLTESFENMRSALKSSLLREWKLEQERRDMMDAIAHDFRTPMTIIQGNVELLADVPDMKRDKAEAHLKVIEDNIQRVNRLIQDVQVASEKDMEYFPLRGVKVSLTDFLEDKEREIGYICGSHGAEYSFHFEDLSPSVGQTVFMDVQRVSQVLDNLFSNSFRYMPSPGGWLGVRVQRQDTTLQFEICDNGSGFRDEDIPHLFGKFYRGEKGQSGLGLYTAKILAEKHGGSIHANNRREGGACMVFTIRTDGPAPNHVDI</sequence>
<dbReference type="PANTHER" id="PTHR45528:SF8">
    <property type="entry name" value="HISTIDINE KINASE"/>
    <property type="match status" value="1"/>
</dbReference>
<dbReference type="Gene3D" id="6.10.340.10">
    <property type="match status" value="1"/>
</dbReference>
<feature type="coiled-coil region" evidence="14">
    <location>
        <begin position="302"/>
        <end position="329"/>
    </location>
</feature>
<keyword evidence="10" id="KW-0067">ATP-binding</keyword>
<dbReference type="InterPro" id="IPR004358">
    <property type="entry name" value="Sig_transdc_His_kin-like_C"/>
</dbReference>
<dbReference type="InterPro" id="IPR003660">
    <property type="entry name" value="HAMP_dom"/>
</dbReference>
<evidence type="ECO:0000256" key="7">
    <source>
        <dbReference type="ARBA" id="ARBA00022692"/>
    </source>
</evidence>
<dbReference type="PANTHER" id="PTHR45528">
    <property type="entry name" value="SENSOR HISTIDINE KINASE CPXA"/>
    <property type="match status" value="1"/>
</dbReference>
<evidence type="ECO:0000256" key="6">
    <source>
        <dbReference type="ARBA" id="ARBA00022679"/>
    </source>
</evidence>
<dbReference type="PROSITE" id="PS50109">
    <property type="entry name" value="HIS_KIN"/>
    <property type="match status" value="1"/>
</dbReference>
<dbReference type="GO" id="GO:0005524">
    <property type="term" value="F:ATP binding"/>
    <property type="evidence" value="ECO:0007669"/>
    <property type="project" value="UniProtKB-KW"/>
</dbReference>
<keyword evidence="5" id="KW-0597">Phosphoprotein</keyword>
<dbReference type="EMBL" id="WUBI01000001">
    <property type="protein sequence ID" value="MWV43208.1"/>
    <property type="molecule type" value="Genomic_DNA"/>
</dbReference>
<dbReference type="Pfam" id="PF00512">
    <property type="entry name" value="HisKA"/>
    <property type="match status" value="1"/>
</dbReference>
<feature type="transmembrane region" description="Helical" evidence="15">
    <location>
        <begin position="21"/>
        <end position="48"/>
    </location>
</feature>
<dbReference type="SMART" id="SM00387">
    <property type="entry name" value="HATPase_c"/>
    <property type="match status" value="1"/>
</dbReference>
<comment type="caution">
    <text evidence="18">The sequence shown here is derived from an EMBL/GenBank/DDBJ whole genome shotgun (WGS) entry which is preliminary data.</text>
</comment>
<evidence type="ECO:0000313" key="18">
    <source>
        <dbReference type="EMBL" id="MWV43208.1"/>
    </source>
</evidence>
<keyword evidence="6" id="KW-0808">Transferase</keyword>
<dbReference type="SUPFAM" id="SSF158472">
    <property type="entry name" value="HAMP domain-like"/>
    <property type="match status" value="1"/>
</dbReference>
<name>A0A7X3LH57_9BACL</name>
<dbReference type="Pfam" id="PF02518">
    <property type="entry name" value="HATPase_c"/>
    <property type="match status" value="1"/>
</dbReference>
<evidence type="ECO:0000256" key="10">
    <source>
        <dbReference type="ARBA" id="ARBA00022840"/>
    </source>
</evidence>
<dbReference type="InterPro" id="IPR036097">
    <property type="entry name" value="HisK_dim/P_sf"/>
</dbReference>
<keyword evidence="13 15" id="KW-0472">Membrane</keyword>
<evidence type="ECO:0000259" key="16">
    <source>
        <dbReference type="PROSITE" id="PS50109"/>
    </source>
</evidence>
<reference evidence="18 19" key="1">
    <citation type="submission" date="2019-12" db="EMBL/GenBank/DDBJ databases">
        <title>Paenibacillus sp. nov., an endophytic bacterium isolated from the stem of Dendrobium.</title>
        <authorList>
            <person name="Zhao R."/>
        </authorList>
    </citation>
    <scope>NUCLEOTIDE SEQUENCE [LARGE SCALE GENOMIC DNA]</scope>
    <source>
        <strain evidence="18 19">HJL G12</strain>
    </source>
</reference>
<keyword evidence="14" id="KW-0175">Coiled coil</keyword>
<dbReference type="Gene3D" id="1.10.287.130">
    <property type="match status" value="1"/>
</dbReference>
<accession>A0A7X3LH57</accession>
<evidence type="ECO:0000256" key="9">
    <source>
        <dbReference type="ARBA" id="ARBA00022777"/>
    </source>
</evidence>
<evidence type="ECO:0000256" key="5">
    <source>
        <dbReference type="ARBA" id="ARBA00022553"/>
    </source>
</evidence>
<dbReference type="SUPFAM" id="SSF55874">
    <property type="entry name" value="ATPase domain of HSP90 chaperone/DNA topoisomerase II/histidine kinase"/>
    <property type="match status" value="1"/>
</dbReference>
<dbReference type="PRINTS" id="PR00344">
    <property type="entry name" value="BCTRLSENSOR"/>
</dbReference>
<dbReference type="AlphaFoldDB" id="A0A7X3LH57"/>
<dbReference type="PROSITE" id="PS50885">
    <property type="entry name" value="HAMP"/>
    <property type="match status" value="1"/>
</dbReference>
<dbReference type="SMART" id="SM00388">
    <property type="entry name" value="HisKA"/>
    <property type="match status" value="1"/>
</dbReference>
<evidence type="ECO:0000256" key="2">
    <source>
        <dbReference type="ARBA" id="ARBA00004651"/>
    </source>
</evidence>
<dbReference type="GO" id="GO:0000155">
    <property type="term" value="F:phosphorelay sensor kinase activity"/>
    <property type="evidence" value="ECO:0007669"/>
    <property type="project" value="InterPro"/>
</dbReference>
<feature type="transmembrane region" description="Helical" evidence="15">
    <location>
        <begin position="178"/>
        <end position="203"/>
    </location>
</feature>
<keyword evidence="19" id="KW-1185">Reference proteome</keyword>
<dbReference type="InterPro" id="IPR036890">
    <property type="entry name" value="HATPase_C_sf"/>
</dbReference>
<dbReference type="InterPro" id="IPR050398">
    <property type="entry name" value="HssS/ArlS-like"/>
</dbReference>
<dbReference type="GO" id="GO:0005886">
    <property type="term" value="C:plasma membrane"/>
    <property type="evidence" value="ECO:0007669"/>
    <property type="project" value="UniProtKB-SubCell"/>
</dbReference>
<keyword evidence="8" id="KW-0547">Nucleotide-binding</keyword>
<proteinExistence type="predicted"/>
<dbReference type="CDD" id="cd00075">
    <property type="entry name" value="HATPase"/>
    <property type="match status" value="1"/>
</dbReference>
<evidence type="ECO:0000256" key="11">
    <source>
        <dbReference type="ARBA" id="ARBA00022989"/>
    </source>
</evidence>
<evidence type="ECO:0000259" key="17">
    <source>
        <dbReference type="PROSITE" id="PS50885"/>
    </source>
</evidence>
<dbReference type="InterPro" id="IPR005467">
    <property type="entry name" value="His_kinase_dom"/>
</dbReference>
<comment type="subcellular location">
    <subcellularLocation>
        <location evidence="2">Cell membrane</location>
        <topology evidence="2">Multi-pass membrane protein</topology>
    </subcellularLocation>
</comment>
<evidence type="ECO:0000256" key="1">
    <source>
        <dbReference type="ARBA" id="ARBA00000085"/>
    </source>
</evidence>
<keyword evidence="4" id="KW-1003">Cell membrane</keyword>
<protein>
    <recommendedName>
        <fullName evidence="3">histidine kinase</fullName>
        <ecNumber evidence="3">2.7.13.3</ecNumber>
    </recommendedName>
</protein>
<dbReference type="CDD" id="cd00082">
    <property type="entry name" value="HisKA"/>
    <property type="match status" value="1"/>
</dbReference>
<keyword evidence="11 15" id="KW-1133">Transmembrane helix</keyword>